<dbReference type="Proteomes" id="UP000252355">
    <property type="component" value="Unassembled WGS sequence"/>
</dbReference>
<sequence length="71" mass="7596">MVHGPLPPGFDAVAFDPVLASIMPTSPIDGGTRCDRSREACCRLAAPRLTEQRCARLRTVPSPPNPGNAPW</sequence>
<name>A0A367ZJ95_9BACT</name>
<protein>
    <submittedName>
        <fullName evidence="1">Uncharacterized protein</fullName>
    </submittedName>
</protein>
<dbReference type="AlphaFoldDB" id="A0A367ZJ95"/>
<accession>A0A367ZJ95</accession>
<organism evidence="1 2">
    <name type="scientific">Candidatus Ozemobacter sibiricus</name>
    <dbReference type="NCBI Taxonomy" id="2268124"/>
    <lineage>
        <taxon>Bacteria</taxon>
        <taxon>Candidatus Ozemobacteria</taxon>
        <taxon>Candidatus Ozemobacterales</taxon>
        <taxon>Candidatus Ozemobacteraceae</taxon>
        <taxon>Candidatus Ozemobacter</taxon>
    </lineage>
</organism>
<comment type="caution">
    <text evidence="1">The sequence shown here is derived from an EMBL/GenBank/DDBJ whole genome shotgun (WGS) entry which is preliminary data.</text>
</comment>
<proteinExistence type="predicted"/>
<gene>
    <name evidence="1" type="ORF">OZSIB_1719</name>
</gene>
<dbReference type="EMBL" id="QOQW01000026">
    <property type="protein sequence ID" value="RCK78203.1"/>
    <property type="molecule type" value="Genomic_DNA"/>
</dbReference>
<evidence type="ECO:0000313" key="1">
    <source>
        <dbReference type="EMBL" id="RCK78203.1"/>
    </source>
</evidence>
<reference evidence="1 2" key="1">
    <citation type="submission" date="2018-05" db="EMBL/GenBank/DDBJ databases">
        <title>A metagenomic window into the 2 km-deep terrestrial subsurface aquifer revealed taxonomically and functionally diverse microbial community comprising novel uncultured bacterial lineages.</title>
        <authorList>
            <person name="Kadnikov V.V."/>
            <person name="Mardanov A.V."/>
            <person name="Beletsky A.V."/>
            <person name="Banks D."/>
            <person name="Pimenov N.V."/>
            <person name="Frank Y.A."/>
            <person name="Karnachuk O.V."/>
            <person name="Ravin N.V."/>
        </authorList>
    </citation>
    <scope>NUCLEOTIDE SEQUENCE [LARGE SCALE GENOMIC DNA]</scope>
    <source>
        <strain evidence="1">BY5</strain>
    </source>
</reference>
<evidence type="ECO:0000313" key="2">
    <source>
        <dbReference type="Proteomes" id="UP000252355"/>
    </source>
</evidence>